<dbReference type="STRING" id="1714354.BLL40_14725"/>
<evidence type="ECO:0000256" key="1">
    <source>
        <dbReference type="SAM" id="MobiDB-lite"/>
    </source>
</evidence>
<sequence>MRRLFFILRTVGWLVSKDHLFTRADLHNFPIFLAKSSTERYNQGNEMNRSNKKEFQRVQVVH</sequence>
<evidence type="ECO:0000313" key="3">
    <source>
        <dbReference type="Proteomes" id="UP000186524"/>
    </source>
</evidence>
<name>A0A1Q5P077_9BACI</name>
<protein>
    <submittedName>
        <fullName evidence="2">Uncharacterized protein</fullName>
    </submittedName>
</protein>
<dbReference type="EMBL" id="MRWQ01000016">
    <property type="protein sequence ID" value="OKL35568.1"/>
    <property type="molecule type" value="Genomic_DNA"/>
</dbReference>
<organism evidence="2 3">
    <name type="scientific">Domibacillus mangrovi</name>
    <dbReference type="NCBI Taxonomy" id="1714354"/>
    <lineage>
        <taxon>Bacteria</taxon>
        <taxon>Bacillati</taxon>
        <taxon>Bacillota</taxon>
        <taxon>Bacilli</taxon>
        <taxon>Bacillales</taxon>
        <taxon>Bacillaceae</taxon>
        <taxon>Domibacillus</taxon>
    </lineage>
</organism>
<accession>A0A1Q5P077</accession>
<keyword evidence="3" id="KW-1185">Reference proteome</keyword>
<reference evidence="2 3" key="1">
    <citation type="submission" date="2016-12" db="EMBL/GenBank/DDBJ databases">
        <title>Domibacillus sp. SAOS 44 whole genome sequencing.</title>
        <authorList>
            <person name="Verma A."/>
            <person name="Krishnamurthi S."/>
        </authorList>
    </citation>
    <scope>NUCLEOTIDE SEQUENCE [LARGE SCALE GENOMIC DNA]</scope>
    <source>
        <strain evidence="2 3">SAOS 44</strain>
    </source>
</reference>
<proteinExistence type="predicted"/>
<dbReference type="Proteomes" id="UP000186524">
    <property type="component" value="Unassembled WGS sequence"/>
</dbReference>
<dbReference type="AlphaFoldDB" id="A0A1Q5P077"/>
<evidence type="ECO:0000313" key="2">
    <source>
        <dbReference type="EMBL" id="OKL35568.1"/>
    </source>
</evidence>
<gene>
    <name evidence="2" type="ORF">BLL40_14725</name>
</gene>
<feature type="region of interest" description="Disordered" evidence="1">
    <location>
        <begin position="42"/>
        <end position="62"/>
    </location>
</feature>
<comment type="caution">
    <text evidence="2">The sequence shown here is derived from an EMBL/GenBank/DDBJ whole genome shotgun (WGS) entry which is preliminary data.</text>
</comment>